<reference evidence="1" key="2">
    <citation type="submission" date="2022-06" db="UniProtKB">
        <authorList>
            <consortium name="EnsemblMetazoa"/>
        </authorList>
    </citation>
    <scope>IDENTIFICATION</scope>
    <source>
        <strain evidence="1">PS312</strain>
    </source>
</reference>
<reference evidence="2" key="1">
    <citation type="journal article" date="2008" name="Nat. Genet.">
        <title>The Pristionchus pacificus genome provides a unique perspective on nematode lifestyle and parasitism.</title>
        <authorList>
            <person name="Dieterich C."/>
            <person name="Clifton S.W."/>
            <person name="Schuster L.N."/>
            <person name="Chinwalla A."/>
            <person name="Delehaunty K."/>
            <person name="Dinkelacker I."/>
            <person name="Fulton L."/>
            <person name="Fulton R."/>
            <person name="Godfrey J."/>
            <person name="Minx P."/>
            <person name="Mitreva M."/>
            <person name="Roeseler W."/>
            <person name="Tian H."/>
            <person name="Witte H."/>
            <person name="Yang S.P."/>
            <person name="Wilson R.K."/>
            <person name="Sommer R.J."/>
        </authorList>
    </citation>
    <scope>NUCLEOTIDE SEQUENCE [LARGE SCALE GENOMIC DNA]</scope>
    <source>
        <strain evidence="2">PS312</strain>
    </source>
</reference>
<dbReference type="EnsemblMetazoa" id="PPA33716.1">
    <property type="protein sequence ID" value="PPA33716.1"/>
    <property type="gene ID" value="WBGene00272085"/>
</dbReference>
<evidence type="ECO:0000313" key="1">
    <source>
        <dbReference type="EnsemblMetazoa" id="PPA33716.1"/>
    </source>
</evidence>
<organism evidence="1 2">
    <name type="scientific">Pristionchus pacificus</name>
    <name type="common">Parasitic nematode worm</name>
    <dbReference type="NCBI Taxonomy" id="54126"/>
    <lineage>
        <taxon>Eukaryota</taxon>
        <taxon>Metazoa</taxon>
        <taxon>Ecdysozoa</taxon>
        <taxon>Nematoda</taxon>
        <taxon>Chromadorea</taxon>
        <taxon>Rhabditida</taxon>
        <taxon>Rhabditina</taxon>
        <taxon>Diplogasteromorpha</taxon>
        <taxon>Diplogasteroidea</taxon>
        <taxon>Neodiplogasteridae</taxon>
        <taxon>Pristionchus</taxon>
    </lineage>
</organism>
<accession>A0A8R1UJE3</accession>
<proteinExistence type="predicted"/>
<name>A0A454XZI8_PRIPA</name>
<gene>
    <name evidence="1" type="primary">WBGene00272085</name>
</gene>
<protein>
    <submittedName>
        <fullName evidence="1">Uncharacterized protein</fullName>
    </submittedName>
</protein>
<keyword evidence="2" id="KW-1185">Reference proteome</keyword>
<dbReference type="AlphaFoldDB" id="A0A454XZI8"/>
<accession>A0A454XZI8</accession>
<dbReference type="Proteomes" id="UP000005239">
    <property type="component" value="Unassembled WGS sequence"/>
</dbReference>
<sequence length="317" mass="36364">MRLFLFLAAVLVVTLRAQNTLGDVTLYSMPAGLPIGAILTFYIKHVGNDDYPESVWINFYDLPAVEIDKVYDVPAHLRIERDWYKPVYSNSFMNYEFRQENEVVREQPLDEELPSNGWWRVDVIRIRIKLPNSNVPPMSVEKFKTDMYSDRFVTGLSFYAFPVGSHMEFAAVLRSSGGAKYKTPALIFVNTDENGGPAPKGTPEFALKLSQHWDGYTQRTYIGDSRGQTECTQDKPNGDLQHIKIERVAKTIVTMRIFYKPSTGAKCVECRHTVPEDLAKYLDQHFQIESRDGALIFHLDHSVPRFLELQRDSRTAE</sequence>
<evidence type="ECO:0000313" key="2">
    <source>
        <dbReference type="Proteomes" id="UP000005239"/>
    </source>
</evidence>